<dbReference type="Proteomes" id="UP000546162">
    <property type="component" value="Unassembled WGS sequence"/>
</dbReference>
<dbReference type="RefSeq" id="WP_185040171.1">
    <property type="nucleotide sequence ID" value="NZ_BAABFG010000005.1"/>
</dbReference>
<dbReference type="EMBL" id="JACHNB010000001">
    <property type="protein sequence ID" value="MBB4739657.1"/>
    <property type="molecule type" value="Genomic_DNA"/>
</dbReference>
<organism evidence="1 2">
    <name type="scientific">Actinoplanes octamycinicus</name>
    <dbReference type="NCBI Taxonomy" id="135948"/>
    <lineage>
        <taxon>Bacteria</taxon>
        <taxon>Bacillati</taxon>
        <taxon>Actinomycetota</taxon>
        <taxon>Actinomycetes</taxon>
        <taxon>Micromonosporales</taxon>
        <taxon>Micromonosporaceae</taxon>
        <taxon>Actinoplanes</taxon>
    </lineage>
</organism>
<evidence type="ECO:0000313" key="1">
    <source>
        <dbReference type="EMBL" id="MBB4739657.1"/>
    </source>
</evidence>
<evidence type="ECO:0000313" key="2">
    <source>
        <dbReference type="Proteomes" id="UP000546162"/>
    </source>
</evidence>
<proteinExistence type="predicted"/>
<protein>
    <submittedName>
        <fullName evidence="1">Uncharacterized protein</fullName>
    </submittedName>
</protein>
<reference evidence="1 2" key="1">
    <citation type="submission" date="2020-08" db="EMBL/GenBank/DDBJ databases">
        <title>Sequencing the genomes of 1000 actinobacteria strains.</title>
        <authorList>
            <person name="Klenk H.-P."/>
        </authorList>
    </citation>
    <scope>NUCLEOTIDE SEQUENCE [LARGE SCALE GENOMIC DNA]</scope>
    <source>
        <strain evidence="1 2">DSM 45809</strain>
    </source>
</reference>
<dbReference type="AlphaFoldDB" id="A0A7W7GWW3"/>
<gene>
    <name evidence="1" type="ORF">BJY16_003116</name>
</gene>
<keyword evidence="2" id="KW-1185">Reference proteome</keyword>
<name>A0A7W7GWW3_9ACTN</name>
<accession>A0A7W7GWW3</accession>
<sequence length="320" mass="35861">MTVLFAHTYAEAYLFIDLTPCECGETRFAPAAEPVTLPDGPAHRWYGPCPRCGRDRAFVFRFATYADRSTPGYVEYSHRPEPSELLDARQWLWVSEQYAATVPLEVDALRALPRDEQRAVKLRLSAAESALAEAAKFGALPAGLPERRELFQELLSILPDLTDEEFWGAEGGYREKIQRLAEVRAMWAARHGLTGTDDDRATPEQEAELVRAERAASDLDVATGFSTQLPAAAVAAYNRLPWLVKRHYTDPAERDRRLAAVAATRAGWLARTGHPGWDPDSYEDEFDIPADRLPPVAETWEMVRAAREAAGMDPFTGEWR</sequence>
<comment type="caution">
    <text evidence="1">The sequence shown here is derived from an EMBL/GenBank/DDBJ whole genome shotgun (WGS) entry which is preliminary data.</text>
</comment>